<dbReference type="PANTHER" id="PTHR10970">
    <property type="entry name" value="CLUSTERIN"/>
    <property type="match status" value="1"/>
</dbReference>
<sequence>MRQLHAGPVQCCGAVTQSHSGRPCGCLRSADLAVVPHKQLGDSSSAPNTTVEVNVLNSPTILLNLPAELEVQDPAFIQYVAREALGMYKQMARNEDIVA</sequence>
<dbReference type="AlphaFoldDB" id="A0A9Q1G898"/>
<dbReference type="GO" id="GO:0051787">
    <property type="term" value="F:misfolded protein binding"/>
    <property type="evidence" value="ECO:0007669"/>
    <property type="project" value="TreeGrafter"/>
</dbReference>
<comment type="subcellular location">
    <subcellularLocation>
        <location evidence="1">Secreted</location>
    </subcellularLocation>
</comment>
<reference evidence="6" key="1">
    <citation type="journal article" date="2023" name="Science">
        <title>Genome structures resolve the early diversification of teleost fishes.</title>
        <authorList>
            <person name="Parey E."/>
            <person name="Louis A."/>
            <person name="Montfort J."/>
            <person name="Bouchez O."/>
            <person name="Roques C."/>
            <person name="Iampietro C."/>
            <person name="Lluch J."/>
            <person name="Castinel A."/>
            <person name="Donnadieu C."/>
            <person name="Desvignes T."/>
            <person name="Floi Bucao C."/>
            <person name="Jouanno E."/>
            <person name="Wen M."/>
            <person name="Mejri S."/>
            <person name="Dirks R."/>
            <person name="Jansen H."/>
            <person name="Henkel C."/>
            <person name="Chen W.J."/>
            <person name="Zahm M."/>
            <person name="Cabau C."/>
            <person name="Klopp C."/>
            <person name="Thompson A.W."/>
            <person name="Robinson-Rechavi M."/>
            <person name="Braasch I."/>
            <person name="Lecointre G."/>
            <person name="Bobe J."/>
            <person name="Postlethwait J.H."/>
            <person name="Berthelot C."/>
            <person name="Roest Crollius H."/>
            <person name="Guiguen Y."/>
        </authorList>
    </citation>
    <scope>NUCLEOTIDE SEQUENCE</scope>
    <source>
        <strain evidence="6">WJC10195</strain>
    </source>
</reference>
<evidence type="ECO:0000313" key="6">
    <source>
        <dbReference type="EMBL" id="KAJ8376719.1"/>
    </source>
</evidence>
<keyword evidence="3" id="KW-0964">Secreted</keyword>
<protein>
    <submittedName>
        <fullName evidence="6">Uncharacterized protein</fullName>
    </submittedName>
</protein>
<evidence type="ECO:0000256" key="1">
    <source>
        <dbReference type="ARBA" id="ARBA00004613"/>
    </source>
</evidence>
<keyword evidence="4" id="KW-1015">Disulfide bond</keyword>
<dbReference type="Proteomes" id="UP001152622">
    <property type="component" value="Chromosome 2"/>
</dbReference>
<comment type="caution">
    <text evidence="6">The sequence shown here is derived from an EMBL/GenBank/DDBJ whole genome shotgun (WGS) entry which is preliminary data.</text>
</comment>
<dbReference type="Pfam" id="PF01093">
    <property type="entry name" value="Clusterin"/>
    <property type="match status" value="1"/>
</dbReference>
<dbReference type="EMBL" id="JAINUF010000002">
    <property type="protein sequence ID" value="KAJ8376719.1"/>
    <property type="molecule type" value="Genomic_DNA"/>
</dbReference>
<keyword evidence="5" id="KW-0325">Glycoprotein</keyword>
<evidence type="ECO:0000256" key="3">
    <source>
        <dbReference type="ARBA" id="ARBA00022525"/>
    </source>
</evidence>
<organism evidence="6 7">
    <name type="scientific">Synaphobranchus kaupii</name>
    <name type="common">Kaup's arrowtooth eel</name>
    <dbReference type="NCBI Taxonomy" id="118154"/>
    <lineage>
        <taxon>Eukaryota</taxon>
        <taxon>Metazoa</taxon>
        <taxon>Chordata</taxon>
        <taxon>Craniata</taxon>
        <taxon>Vertebrata</taxon>
        <taxon>Euteleostomi</taxon>
        <taxon>Actinopterygii</taxon>
        <taxon>Neopterygii</taxon>
        <taxon>Teleostei</taxon>
        <taxon>Anguilliformes</taxon>
        <taxon>Synaphobranchidae</taxon>
        <taxon>Synaphobranchus</taxon>
    </lineage>
</organism>
<accession>A0A9Q1G898</accession>
<comment type="similarity">
    <text evidence="2">Belongs to the clusterin family.</text>
</comment>
<evidence type="ECO:0000256" key="5">
    <source>
        <dbReference type="ARBA" id="ARBA00023180"/>
    </source>
</evidence>
<dbReference type="GO" id="GO:0005634">
    <property type="term" value="C:nucleus"/>
    <property type="evidence" value="ECO:0007669"/>
    <property type="project" value="TreeGrafter"/>
</dbReference>
<evidence type="ECO:0000256" key="2">
    <source>
        <dbReference type="ARBA" id="ARBA00010069"/>
    </source>
</evidence>
<evidence type="ECO:0000313" key="7">
    <source>
        <dbReference type="Proteomes" id="UP001152622"/>
    </source>
</evidence>
<proteinExistence type="inferred from homology"/>
<keyword evidence="7" id="KW-1185">Reference proteome</keyword>
<dbReference type="OrthoDB" id="9894485at2759"/>
<dbReference type="PANTHER" id="PTHR10970:SF2">
    <property type="entry name" value="CLUSTERIN-LIKE PROTEIN 1"/>
    <property type="match status" value="1"/>
</dbReference>
<dbReference type="GO" id="GO:0005615">
    <property type="term" value="C:extracellular space"/>
    <property type="evidence" value="ECO:0007669"/>
    <property type="project" value="TreeGrafter"/>
</dbReference>
<name>A0A9Q1G898_SYNKA</name>
<evidence type="ECO:0000256" key="4">
    <source>
        <dbReference type="ARBA" id="ARBA00023157"/>
    </source>
</evidence>
<dbReference type="InterPro" id="IPR000753">
    <property type="entry name" value="Clusterin-like"/>
</dbReference>
<gene>
    <name evidence="6" type="ORF">SKAU_G00072990</name>
</gene>